<keyword evidence="3" id="KW-1185">Reference proteome</keyword>
<feature type="compositionally biased region" description="Low complexity" evidence="1">
    <location>
        <begin position="93"/>
        <end position="106"/>
    </location>
</feature>
<dbReference type="EMBL" id="CAUYUJ010021274">
    <property type="protein sequence ID" value="CAK0903661.1"/>
    <property type="molecule type" value="Genomic_DNA"/>
</dbReference>
<reference evidence="2" key="1">
    <citation type="submission" date="2023-10" db="EMBL/GenBank/DDBJ databases">
        <authorList>
            <person name="Chen Y."/>
            <person name="Shah S."/>
            <person name="Dougan E. K."/>
            <person name="Thang M."/>
            <person name="Chan C."/>
        </authorList>
    </citation>
    <scope>NUCLEOTIDE SEQUENCE [LARGE SCALE GENOMIC DNA]</scope>
</reference>
<feature type="region of interest" description="Disordered" evidence="1">
    <location>
        <begin position="25"/>
        <end position="242"/>
    </location>
</feature>
<feature type="compositionally biased region" description="Basic residues" evidence="1">
    <location>
        <begin position="108"/>
        <end position="126"/>
    </location>
</feature>
<organism evidence="2 3">
    <name type="scientific">Prorocentrum cordatum</name>
    <dbReference type="NCBI Taxonomy" id="2364126"/>
    <lineage>
        <taxon>Eukaryota</taxon>
        <taxon>Sar</taxon>
        <taxon>Alveolata</taxon>
        <taxon>Dinophyceae</taxon>
        <taxon>Prorocentrales</taxon>
        <taxon>Prorocentraceae</taxon>
        <taxon>Prorocentrum</taxon>
    </lineage>
</organism>
<gene>
    <name evidence="2" type="ORF">PCOR1329_LOCUS79911</name>
</gene>
<protein>
    <submittedName>
        <fullName evidence="2">Uncharacterized protein</fullName>
    </submittedName>
</protein>
<comment type="caution">
    <text evidence="2">The sequence shown here is derived from an EMBL/GenBank/DDBJ whole genome shotgun (WGS) entry which is preliminary data.</text>
</comment>
<feature type="compositionally biased region" description="Pro residues" evidence="1">
    <location>
        <begin position="83"/>
        <end position="92"/>
    </location>
</feature>
<evidence type="ECO:0000313" key="2">
    <source>
        <dbReference type="EMBL" id="CAK0903661.1"/>
    </source>
</evidence>
<accession>A0ABN9XYQ6</accession>
<feature type="compositionally biased region" description="Low complexity" evidence="1">
    <location>
        <begin position="60"/>
        <end position="82"/>
    </location>
</feature>
<feature type="compositionally biased region" description="Low complexity" evidence="1">
    <location>
        <begin position="226"/>
        <end position="236"/>
    </location>
</feature>
<sequence>MAAMLPFVEPRFQRLGNTFVNDPFDVEEDRAAAPERAQGAQLQPPLGRPRRPPERRRSAEPAGAGRAAAGGPARLAEAGAAPPVQPRRPGPARPARAADGSGAAGAICRRRVTAVRQRPRRARRGAAGRTAACTIRACRRRRPRAAPVPPTANHGRTDRSLYDSAVPQTRAEGGAGAAHGKPRKDRSLYGSGVPQTPAEDGAGATPGKPRATRGGKSRSLNDWNHSPAPSAPGSPAVQKSPAKTMADLLRTGSTAMMKAATLAHKMNMGGDAAKGWGSTCSPAESPTASWSLGAYIERTPTACAPVNAPAAPSPLAAAARSPAASWSVGDFRPRSTSWSVGAGSPECSHPFLPMLLGSPLGAVPR</sequence>
<evidence type="ECO:0000313" key="3">
    <source>
        <dbReference type="Proteomes" id="UP001189429"/>
    </source>
</evidence>
<feature type="compositionally biased region" description="Low complexity" evidence="1">
    <location>
        <begin position="127"/>
        <end position="136"/>
    </location>
</feature>
<name>A0ABN9XYQ6_9DINO</name>
<evidence type="ECO:0000256" key="1">
    <source>
        <dbReference type="SAM" id="MobiDB-lite"/>
    </source>
</evidence>
<proteinExistence type="predicted"/>
<dbReference type="Proteomes" id="UP001189429">
    <property type="component" value="Unassembled WGS sequence"/>
</dbReference>